<gene>
    <name evidence="1" type="ORF">Syun_009727</name>
</gene>
<protein>
    <submittedName>
        <fullName evidence="1">Uncharacterized protein</fullName>
    </submittedName>
</protein>
<evidence type="ECO:0000313" key="2">
    <source>
        <dbReference type="Proteomes" id="UP001420932"/>
    </source>
</evidence>
<dbReference type="AlphaFoldDB" id="A0AAP0PNV4"/>
<dbReference type="EMBL" id="JBBNAF010000004">
    <property type="protein sequence ID" value="KAK9151418.1"/>
    <property type="molecule type" value="Genomic_DNA"/>
</dbReference>
<reference evidence="1 2" key="1">
    <citation type="submission" date="2024-01" db="EMBL/GenBank/DDBJ databases">
        <title>Genome assemblies of Stephania.</title>
        <authorList>
            <person name="Yang L."/>
        </authorList>
    </citation>
    <scope>NUCLEOTIDE SEQUENCE [LARGE SCALE GENOMIC DNA]</scope>
    <source>
        <strain evidence="1">YNDBR</strain>
        <tissue evidence="1">Leaf</tissue>
    </source>
</reference>
<proteinExistence type="predicted"/>
<evidence type="ECO:0000313" key="1">
    <source>
        <dbReference type="EMBL" id="KAK9151418.1"/>
    </source>
</evidence>
<comment type="caution">
    <text evidence="1">The sequence shown here is derived from an EMBL/GenBank/DDBJ whole genome shotgun (WGS) entry which is preliminary data.</text>
</comment>
<name>A0AAP0PNV4_9MAGN</name>
<dbReference type="Proteomes" id="UP001420932">
    <property type="component" value="Unassembled WGS sequence"/>
</dbReference>
<accession>A0AAP0PNV4</accession>
<keyword evidence="2" id="KW-1185">Reference proteome</keyword>
<organism evidence="1 2">
    <name type="scientific">Stephania yunnanensis</name>
    <dbReference type="NCBI Taxonomy" id="152371"/>
    <lineage>
        <taxon>Eukaryota</taxon>
        <taxon>Viridiplantae</taxon>
        <taxon>Streptophyta</taxon>
        <taxon>Embryophyta</taxon>
        <taxon>Tracheophyta</taxon>
        <taxon>Spermatophyta</taxon>
        <taxon>Magnoliopsida</taxon>
        <taxon>Ranunculales</taxon>
        <taxon>Menispermaceae</taxon>
        <taxon>Menispermoideae</taxon>
        <taxon>Cissampelideae</taxon>
        <taxon>Stephania</taxon>
    </lineage>
</organism>
<sequence length="89" mass="10613">MPSHALFQCDLTRPFWFGTSFGLRHILLGPGEFKDVFERLLLPFDEVCNVEELVQWITFELWRLWKNRNNVVFRESGDERRTDIASPQN</sequence>